<dbReference type="Gene3D" id="4.10.60.10">
    <property type="entry name" value="Zinc finger, CCHC-type"/>
    <property type="match status" value="2"/>
</dbReference>
<sequence>MSCTDRQRFSDIDVVSHRCLTVIQKPATRCRHLFADGITLRMEDAEEQKVFHLQGEAMDDTFFIESYSSSEVEEEPDLSDSSKLFAKFNKDSSGLPLLAFSITSRKAPQNTKQASRADLEEQEEDSDLSVEEWMILGGEDQVEDSSIQLNLSNWTDEAGRDTIEESVTSHNDTWAVSDKDKYGSKPPLVGRYFFPGRSSFCHHCFKTGHAAKSCSLDKKSPTCVLCGTQGHIQKNCPGRPCLDCGLPSHGVRPCTMPPVWNQHCRRCGMRGHLSFTCPDTWRQYHQTVRPGAPLRSRSVFRKIRAHCYNCSKRGHYGYECVRIRMVRGTFPTLPYVCHYDSLEDVLQRQTRIQMGLKGQEHSEISDEKNENESLLQGRNKTKQGTRGRRKTWPERRRERRQVKQLRRKAQAVREGGLLGRSCFDSEDEGVAAEEGGSYPPQSNPSWPLHHGGRSYPESQQQQHSQGSYLSAGVPRHSTHGAHRNPGAGGVLHFHPDNVCIEDRDKMEDSPTPKRQRLSQQSMIDLSSAPPSTPSSPIRPWELPPSRRPHPHFIPERCHTPVRNRRSPPMRRQRGRRDRLTRHHHHHGHNNGNHHHYNSNNNHHNHHHPNAHHHHSHHGPSLGHQDENYRHLVPPQGYPPYSQQPPRGPGPDERPGYHPPNPSPRPLHQSPNLSPRLLHPGAHPQHPHPPQQQSSVVLDLHEQGSVPASFPVSPPGAPPGLQARSGPQQIPACSVVFSGQHYPVCSVPPPVLPTCSVQHLPMPYPFPSLLSSDPAFLIPPPHLSHPPAHLSHHPPHLPQPGQFGPYPAQQARSPLQRIENDVELLGEHLSLGAGLHYPPATHPALTPHSTQLHFLSHDPLSQEFFGMSYPNFIPRRLPGRRYRSQQLPPSPYHPSLLPYFLSMLPVQPTGPAISLELDVDDGEVENYEALLNLAERLGEAKLRGLTKGDIEQLPSYRFNPNNHQSEQTLCVVCMSDFESRQLLRVLPCSHEFHGKCVDKWLRANRTCPICRADASEVQRDSE</sequence>
<keyword evidence="1" id="KW-0479">Metal-binding</keyword>
<evidence type="ECO:0000256" key="4">
    <source>
        <dbReference type="PROSITE-ProRule" id="PRU00047"/>
    </source>
</evidence>
<feature type="compositionally biased region" description="Basic and acidic residues" evidence="5">
    <location>
        <begin position="358"/>
        <end position="371"/>
    </location>
</feature>
<evidence type="ECO:0000256" key="1">
    <source>
        <dbReference type="ARBA" id="ARBA00022723"/>
    </source>
</evidence>
<keyword evidence="2 4" id="KW-0863">Zinc-finger</keyword>
<evidence type="ECO:0000259" key="6">
    <source>
        <dbReference type="PROSITE" id="PS50089"/>
    </source>
</evidence>
<dbReference type="EMBL" id="CM012446">
    <property type="protein sequence ID" value="RVE67297.1"/>
    <property type="molecule type" value="Genomic_DNA"/>
</dbReference>
<reference evidence="8 9" key="1">
    <citation type="submission" date="2018-11" db="EMBL/GenBank/DDBJ databases">
        <authorList>
            <person name="Lopez-Roques C."/>
            <person name="Donnadieu C."/>
            <person name="Bouchez O."/>
            <person name="Klopp C."/>
            <person name="Cabau C."/>
            <person name="Zahm M."/>
        </authorList>
    </citation>
    <scope>NUCLEOTIDE SEQUENCE [LARGE SCALE GENOMIC DNA]</scope>
    <source>
        <strain evidence="8">RS831</strain>
        <tissue evidence="8">Whole body</tissue>
    </source>
</reference>
<dbReference type="CDD" id="cd16679">
    <property type="entry name" value="RING-H2_RNF38"/>
    <property type="match status" value="1"/>
</dbReference>
<feature type="compositionally biased region" description="Basic residues" evidence="5">
    <location>
        <begin position="379"/>
        <end position="390"/>
    </location>
</feature>
<accession>A0A437CXD8</accession>
<dbReference type="FunFam" id="3.30.40.10:FF:000024">
    <property type="entry name" value="RING finger protein 44 isoform X1"/>
    <property type="match status" value="1"/>
</dbReference>
<dbReference type="AlphaFoldDB" id="A0A437CXD8"/>
<keyword evidence="3" id="KW-0862">Zinc</keyword>
<feature type="compositionally biased region" description="Basic and acidic residues" evidence="5">
    <location>
        <begin position="500"/>
        <end position="511"/>
    </location>
</feature>
<dbReference type="GO" id="GO:0016567">
    <property type="term" value="P:protein ubiquitination"/>
    <property type="evidence" value="ECO:0007669"/>
    <property type="project" value="TreeGrafter"/>
</dbReference>
<dbReference type="InterPro" id="IPR001878">
    <property type="entry name" value="Znf_CCHC"/>
</dbReference>
<feature type="region of interest" description="Disordered" evidence="5">
    <location>
        <begin position="356"/>
        <end position="726"/>
    </location>
</feature>
<evidence type="ECO:0000256" key="2">
    <source>
        <dbReference type="ARBA" id="ARBA00022771"/>
    </source>
</evidence>
<dbReference type="OrthoDB" id="8062037at2759"/>
<dbReference type="Pfam" id="PF13639">
    <property type="entry name" value="zf-RING_2"/>
    <property type="match status" value="1"/>
</dbReference>
<keyword evidence="9" id="KW-1185">Reference proteome</keyword>
<feature type="region of interest" description="Disordered" evidence="5">
    <location>
        <begin position="109"/>
        <end position="128"/>
    </location>
</feature>
<feature type="compositionally biased region" description="Polar residues" evidence="5">
    <location>
        <begin position="456"/>
        <end position="468"/>
    </location>
</feature>
<feature type="region of interest" description="Disordered" evidence="5">
    <location>
        <begin position="783"/>
        <end position="813"/>
    </location>
</feature>
<dbReference type="Gene3D" id="3.30.40.10">
    <property type="entry name" value="Zinc/RING finger domain, C3HC4 (zinc finger)"/>
    <property type="match status" value="1"/>
</dbReference>
<feature type="compositionally biased region" description="Basic residues" evidence="5">
    <location>
        <begin position="397"/>
        <end position="410"/>
    </location>
</feature>
<dbReference type="SMART" id="SM00343">
    <property type="entry name" value="ZnF_C2HC"/>
    <property type="match status" value="5"/>
</dbReference>
<evidence type="ECO:0000259" key="7">
    <source>
        <dbReference type="PROSITE" id="PS50158"/>
    </source>
</evidence>
<dbReference type="SUPFAM" id="SSF57756">
    <property type="entry name" value="Retrovirus zinc finger-like domains"/>
    <property type="match status" value="2"/>
</dbReference>
<dbReference type="GO" id="GO:0008270">
    <property type="term" value="F:zinc ion binding"/>
    <property type="evidence" value="ECO:0007669"/>
    <property type="project" value="UniProtKB-KW"/>
</dbReference>
<dbReference type="SMART" id="SM00184">
    <property type="entry name" value="RING"/>
    <property type="match status" value="1"/>
</dbReference>
<feature type="compositionally biased region" description="Pro residues" evidence="5">
    <location>
        <begin position="635"/>
        <end position="648"/>
    </location>
</feature>
<evidence type="ECO:0000313" key="8">
    <source>
        <dbReference type="EMBL" id="RVE67297.1"/>
    </source>
</evidence>
<dbReference type="SUPFAM" id="SSF57850">
    <property type="entry name" value="RING/U-box"/>
    <property type="match status" value="1"/>
</dbReference>
<protein>
    <recommendedName>
        <fullName evidence="10">RING-type domain-containing protein</fullName>
    </recommendedName>
</protein>
<dbReference type="Proteomes" id="UP000283210">
    <property type="component" value="Chromosome 10"/>
</dbReference>
<name>A0A437CXD8_ORYJA</name>
<dbReference type="PROSITE" id="PS50089">
    <property type="entry name" value="ZF_RING_2"/>
    <property type="match status" value="1"/>
</dbReference>
<feature type="domain" description="RING-type" evidence="6">
    <location>
        <begin position="969"/>
        <end position="1010"/>
    </location>
</feature>
<gene>
    <name evidence="8" type="ORF">OJAV_G00101700</name>
</gene>
<feature type="domain" description="CCHC-type" evidence="7">
    <location>
        <begin position="307"/>
        <end position="320"/>
    </location>
</feature>
<dbReference type="PANTHER" id="PTHR46171">
    <property type="entry name" value="GH10160P"/>
    <property type="match status" value="1"/>
</dbReference>
<reference evidence="8 9" key="2">
    <citation type="submission" date="2019-01" db="EMBL/GenBank/DDBJ databases">
        <title>A chromosome length genome reference of the Java medaka (oryzias javanicus).</title>
        <authorList>
            <person name="Herpin A."/>
            <person name="Takehana Y."/>
            <person name="Naruse K."/>
            <person name="Ansai S."/>
            <person name="Kawaguchi M."/>
        </authorList>
    </citation>
    <scope>NUCLEOTIDE SEQUENCE [LARGE SCALE GENOMIC DNA]</scope>
    <source>
        <strain evidence="8">RS831</strain>
        <tissue evidence="8">Whole body</tissue>
    </source>
</reference>
<evidence type="ECO:0000313" key="9">
    <source>
        <dbReference type="Proteomes" id="UP000283210"/>
    </source>
</evidence>
<dbReference type="InterPro" id="IPR013083">
    <property type="entry name" value="Znf_RING/FYVE/PHD"/>
</dbReference>
<dbReference type="InterPro" id="IPR036875">
    <property type="entry name" value="Znf_CCHC_sf"/>
</dbReference>
<organism evidence="8 9">
    <name type="scientific">Oryzias javanicus</name>
    <name type="common">Javanese ricefish</name>
    <name type="synonym">Aplocheilus javanicus</name>
    <dbReference type="NCBI Taxonomy" id="123683"/>
    <lineage>
        <taxon>Eukaryota</taxon>
        <taxon>Metazoa</taxon>
        <taxon>Chordata</taxon>
        <taxon>Craniata</taxon>
        <taxon>Vertebrata</taxon>
        <taxon>Euteleostomi</taxon>
        <taxon>Actinopterygii</taxon>
        <taxon>Neopterygii</taxon>
        <taxon>Teleostei</taxon>
        <taxon>Neoteleostei</taxon>
        <taxon>Acanthomorphata</taxon>
        <taxon>Ovalentaria</taxon>
        <taxon>Atherinomorphae</taxon>
        <taxon>Beloniformes</taxon>
        <taxon>Adrianichthyidae</taxon>
        <taxon>Oryziinae</taxon>
        <taxon>Oryzias</taxon>
    </lineage>
</organism>
<dbReference type="GO" id="GO:0061630">
    <property type="term" value="F:ubiquitin protein ligase activity"/>
    <property type="evidence" value="ECO:0007669"/>
    <property type="project" value="TreeGrafter"/>
</dbReference>
<evidence type="ECO:0000256" key="5">
    <source>
        <dbReference type="SAM" id="MobiDB-lite"/>
    </source>
</evidence>
<dbReference type="InterPro" id="IPR001841">
    <property type="entry name" value="Znf_RING"/>
</dbReference>
<evidence type="ECO:0008006" key="10">
    <source>
        <dbReference type="Google" id="ProtNLM"/>
    </source>
</evidence>
<dbReference type="PANTHER" id="PTHR46171:SF1">
    <property type="entry name" value="E3 UBIQUITIN-PROTEIN LIGASE RNF38"/>
    <property type="match status" value="1"/>
</dbReference>
<feature type="compositionally biased region" description="Low complexity" evidence="5">
    <location>
        <begin position="526"/>
        <end position="539"/>
    </location>
</feature>
<dbReference type="GO" id="GO:0003676">
    <property type="term" value="F:nucleic acid binding"/>
    <property type="evidence" value="ECO:0007669"/>
    <property type="project" value="InterPro"/>
</dbReference>
<evidence type="ECO:0000256" key="3">
    <source>
        <dbReference type="ARBA" id="ARBA00022833"/>
    </source>
</evidence>
<proteinExistence type="predicted"/>
<feature type="compositionally biased region" description="Basic residues" evidence="5">
    <location>
        <begin position="559"/>
        <end position="617"/>
    </location>
</feature>
<feature type="domain" description="CCHC-type" evidence="7">
    <location>
        <begin position="223"/>
        <end position="237"/>
    </location>
</feature>
<dbReference type="PROSITE" id="PS50158">
    <property type="entry name" value="ZF_CCHC"/>
    <property type="match status" value="3"/>
</dbReference>
<feature type="domain" description="CCHC-type" evidence="7">
    <location>
        <begin position="264"/>
        <end position="279"/>
    </location>
</feature>